<dbReference type="EMBL" id="LJCR01001854">
    <property type="protein sequence ID" value="KPV49618.1"/>
    <property type="molecule type" value="Genomic_DNA"/>
</dbReference>
<evidence type="ECO:0000313" key="2">
    <source>
        <dbReference type="Proteomes" id="UP000050509"/>
    </source>
</evidence>
<gene>
    <name evidence="1" type="ORF">SE17_31600</name>
</gene>
<dbReference type="InterPro" id="IPR053154">
    <property type="entry name" value="c-di-AMP_regulator"/>
</dbReference>
<reference evidence="1 2" key="1">
    <citation type="submission" date="2015-09" db="EMBL/GenBank/DDBJ databases">
        <title>Draft genome sequence of Kouleothrix aurantiaca JCM 19913.</title>
        <authorList>
            <person name="Hemp J."/>
        </authorList>
    </citation>
    <scope>NUCLEOTIDE SEQUENCE [LARGE SCALE GENOMIC DNA]</scope>
    <source>
        <strain evidence="1 2">COM-B</strain>
    </source>
</reference>
<evidence type="ECO:0008006" key="3">
    <source>
        <dbReference type="Google" id="ProtNLM"/>
    </source>
</evidence>
<evidence type="ECO:0000313" key="1">
    <source>
        <dbReference type="EMBL" id="KPV49618.1"/>
    </source>
</evidence>
<organism evidence="1 2">
    <name type="scientific">Kouleothrix aurantiaca</name>
    <dbReference type="NCBI Taxonomy" id="186479"/>
    <lineage>
        <taxon>Bacteria</taxon>
        <taxon>Bacillati</taxon>
        <taxon>Chloroflexota</taxon>
        <taxon>Chloroflexia</taxon>
        <taxon>Chloroflexales</taxon>
        <taxon>Roseiflexineae</taxon>
        <taxon>Roseiflexaceae</taxon>
        <taxon>Kouleothrix</taxon>
    </lineage>
</organism>
<feature type="non-terminal residue" evidence="1">
    <location>
        <position position="159"/>
    </location>
</feature>
<comment type="caution">
    <text evidence="1">The sequence shown here is derived from an EMBL/GenBank/DDBJ whole genome shotgun (WGS) entry which is preliminary data.</text>
</comment>
<keyword evidence="2" id="KW-1185">Reference proteome</keyword>
<dbReference type="AlphaFoldDB" id="A0A0P9D2T3"/>
<protein>
    <recommendedName>
        <fullName evidence="3">YbbR family protein</fullName>
    </recommendedName>
</protein>
<sequence length="159" mass="17277">MSWLRTTGLRLALALGLAFALWVFVSYTQNPDRDTSYDSVPVDIVGRAPELVLVDQDGLPRASLPTVNVMVEGDTETLTKLQLSSIRALVDLSALGPGEHQVPVDVATTRSDLKRLTFSPSPSFLPVRLEQEITRTVPLTVELEGTVPFSFEAGTARLA</sequence>
<dbReference type="Proteomes" id="UP000050509">
    <property type="component" value="Unassembled WGS sequence"/>
</dbReference>
<dbReference type="Gene3D" id="2.170.120.30">
    <property type="match status" value="1"/>
</dbReference>
<proteinExistence type="predicted"/>
<dbReference type="PANTHER" id="PTHR37804">
    <property type="entry name" value="CDAA REGULATORY PROTEIN CDAR"/>
    <property type="match status" value="1"/>
</dbReference>
<dbReference type="PANTHER" id="PTHR37804:SF1">
    <property type="entry name" value="CDAA REGULATORY PROTEIN CDAR"/>
    <property type="match status" value="1"/>
</dbReference>
<name>A0A0P9D2T3_9CHLR</name>
<accession>A0A0P9D2T3</accession>